<dbReference type="Proteomes" id="UP000461162">
    <property type="component" value="Unassembled WGS sequence"/>
</dbReference>
<name>A0A7K1KLY4_9BACT</name>
<evidence type="ECO:0000313" key="3">
    <source>
        <dbReference type="Proteomes" id="UP000461162"/>
    </source>
</evidence>
<dbReference type="RefSeq" id="WP_155932922.1">
    <property type="nucleotide sequence ID" value="NZ_WODC01000003.1"/>
</dbReference>
<feature type="domain" description="NodB homology" evidence="1">
    <location>
        <begin position="46"/>
        <end position="168"/>
    </location>
</feature>
<dbReference type="CDD" id="cd10928">
    <property type="entry name" value="CE4_u4"/>
    <property type="match status" value="1"/>
</dbReference>
<proteinExistence type="predicted"/>
<sequence>MIVKTAVSALWCAPQSLLEEGLRRLDALFAQAGPGVEVFFRADDVAAPGEACARMLKTFSRHGVPLHLAVTPAWLTPARWKVLRRWAGDGEQWCWHQHGWRHVNHQRTGRKGEFGDGRTLEAKRADLARGRTRLEAIMGAWFSPVFTPPWNRFDAQTAGLLHEAGYVAVSRWAGAQRTVPTPEGLPDIAVNVDLHTRREPDPAEGLEALLREVGAALASGRAGFMLHHQRMNDAAFIFLDRCLSAVAASRLAAIRLDRPGPS</sequence>
<evidence type="ECO:0000313" key="2">
    <source>
        <dbReference type="EMBL" id="MUM77098.1"/>
    </source>
</evidence>
<dbReference type="Gene3D" id="3.20.20.370">
    <property type="entry name" value="Glycoside hydrolase/deacetylase"/>
    <property type="match status" value="1"/>
</dbReference>
<comment type="caution">
    <text evidence="2">The sequence shown here is derived from an EMBL/GenBank/DDBJ whole genome shotgun (WGS) entry which is preliminary data.</text>
</comment>
<dbReference type="SUPFAM" id="SSF88713">
    <property type="entry name" value="Glycoside hydrolase/deacetylase"/>
    <property type="match status" value="1"/>
</dbReference>
<accession>A0A7K1KLY4</accession>
<dbReference type="GO" id="GO:0016810">
    <property type="term" value="F:hydrolase activity, acting on carbon-nitrogen (but not peptide) bonds"/>
    <property type="evidence" value="ECO:0007669"/>
    <property type="project" value="InterPro"/>
</dbReference>
<protein>
    <submittedName>
        <fullName evidence="2">Polysaccharide deacetylase family protein</fullName>
    </submittedName>
</protein>
<dbReference type="InterPro" id="IPR002509">
    <property type="entry name" value="NODB_dom"/>
</dbReference>
<dbReference type="AlphaFoldDB" id="A0A7K1KLY4"/>
<gene>
    <name evidence="2" type="ORF">GKC30_05585</name>
</gene>
<dbReference type="EMBL" id="WODC01000003">
    <property type="protein sequence ID" value="MUM77098.1"/>
    <property type="molecule type" value="Genomic_DNA"/>
</dbReference>
<dbReference type="InterPro" id="IPR049591">
    <property type="entry name" value="CE4_u4-like"/>
</dbReference>
<reference evidence="2 3" key="1">
    <citation type="submission" date="2019-11" db="EMBL/GenBank/DDBJ databases">
        <title>Pseudodesulfovibrio alkaliphilus, sp. nov., an alkaliphilic sulfate-reducing bacteria from mud volcano of Taman peninsula, Russia.</title>
        <authorList>
            <person name="Frolova A."/>
            <person name="Merkel A.Y."/>
            <person name="Slobodkin A.I."/>
        </authorList>
    </citation>
    <scope>NUCLEOTIDE SEQUENCE [LARGE SCALE GENOMIC DNA]</scope>
    <source>
        <strain evidence="2 3">F-1</strain>
    </source>
</reference>
<keyword evidence="3" id="KW-1185">Reference proteome</keyword>
<evidence type="ECO:0000259" key="1">
    <source>
        <dbReference type="Pfam" id="PF01522"/>
    </source>
</evidence>
<dbReference type="InterPro" id="IPR011330">
    <property type="entry name" value="Glyco_hydro/deAcase_b/a-brl"/>
</dbReference>
<dbReference type="GO" id="GO:0005975">
    <property type="term" value="P:carbohydrate metabolic process"/>
    <property type="evidence" value="ECO:0007669"/>
    <property type="project" value="InterPro"/>
</dbReference>
<organism evidence="2 3">
    <name type="scientific">Pseudodesulfovibrio alkaliphilus</name>
    <dbReference type="NCBI Taxonomy" id="2661613"/>
    <lineage>
        <taxon>Bacteria</taxon>
        <taxon>Pseudomonadati</taxon>
        <taxon>Thermodesulfobacteriota</taxon>
        <taxon>Desulfovibrionia</taxon>
        <taxon>Desulfovibrionales</taxon>
        <taxon>Desulfovibrionaceae</taxon>
    </lineage>
</organism>
<dbReference type="Pfam" id="PF01522">
    <property type="entry name" value="Polysacc_deac_1"/>
    <property type="match status" value="1"/>
</dbReference>